<evidence type="ECO:0000313" key="3">
    <source>
        <dbReference type="EMBL" id="MDR5693472.1"/>
    </source>
</evidence>
<feature type="domain" description="LysM" evidence="2">
    <location>
        <begin position="141"/>
        <end position="185"/>
    </location>
</feature>
<dbReference type="CDD" id="cd00118">
    <property type="entry name" value="LysM"/>
    <property type="match status" value="3"/>
</dbReference>
<accession>A0ABU1FQ90</accession>
<dbReference type="PANTHER" id="PTHR33734">
    <property type="entry name" value="LYSM DOMAIN-CONTAINING GPI-ANCHORED PROTEIN 2"/>
    <property type="match status" value="1"/>
</dbReference>
<sequence>MTQHPGTAPTGDDAHVPAIRPRTVRRLLTVPIALASAVAVTLGFAHPAEATSQTVKRSPKAKAQRSAPTAAPQVRTATDVPAEVTVGDGDTVSGIAARYGLSTAEVLAKNGLSWSSLIFPGQRLALPVGGPQRTAERPDIARHVVAPGDTIGRIAAEHGLAVDDVLRANGLNRASLIFPGQSIVLPRADAPDGGSSAAASTTVTHEVVAGDTPIGIAVSHGITLARLLELNDLDRDAVIHPGQRLVVRRAEPVEATAAASTDVPLDPDMRANARIIVEVGRRLGVPDRGIVIALAAAAQESGLRNLRHGDRDSMGLFQQRPSQGWGTPEEVLDPVRAARAFYGGPTSPTAGIAPGLLDVDGWSSMPVTEAAQAVQRSAHPHHYAKWEATARRWLDELG</sequence>
<protein>
    <submittedName>
        <fullName evidence="3">LysM peptidoglycan-binding domain-containing protein</fullName>
    </submittedName>
</protein>
<keyword evidence="4" id="KW-1185">Reference proteome</keyword>
<evidence type="ECO:0000313" key="4">
    <source>
        <dbReference type="Proteomes" id="UP001260072"/>
    </source>
</evidence>
<dbReference type="SMART" id="SM00257">
    <property type="entry name" value="LysM"/>
    <property type="match status" value="3"/>
</dbReference>
<feature type="domain" description="LysM" evidence="2">
    <location>
        <begin position="82"/>
        <end position="126"/>
    </location>
</feature>
<dbReference type="SUPFAM" id="SSF54106">
    <property type="entry name" value="LysM domain"/>
    <property type="match status" value="3"/>
</dbReference>
<evidence type="ECO:0000259" key="2">
    <source>
        <dbReference type="PROSITE" id="PS51782"/>
    </source>
</evidence>
<dbReference type="PROSITE" id="PS51782">
    <property type="entry name" value="LYSM"/>
    <property type="match status" value="3"/>
</dbReference>
<gene>
    <name evidence="3" type="ORF">RH861_15460</name>
</gene>
<dbReference type="RefSeq" id="WP_310521746.1">
    <property type="nucleotide sequence ID" value="NZ_BAABBS010000002.1"/>
</dbReference>
<dbReference type="Proteomes" id="UP001260072">
    <property type="component" value="Unassembled WGS sequence"/>
</dbReference>
<feature type="region of interest" description="Disordered" evidence="1">
    <location>
        <begin position="50"/>
        <end position="77"/>
    </location>
</feature>
<evidence type="ECO:0000256" key="1">
    <source>
        <dbReference type="SAM" id="MobiDB-lite"/>
    </source>
</evidence>
<dbReference type="Pfam" id="PF01476">
    <property type="entry name" value="LysM"/>
    <property type="match status" value="3"/>
</dbReference>
<name>A0ABU1FQ90_9MICO</name>
<dbReference type="Gene3D" id="3.10.350.10">
    <property type="entry name" value="LysM domain"/>
    <property type="match status" value="3"/>
</dbReference>
<reference evidence="4" key="1">
    <citation type="submission" date="2023-07" db="EMBL/GenBank/DDBJ databases">
        <title>Description of three actinobacteria isolated from air of manufacturing shop in a pharmaceutical factory.</title>
        <authorList>
            <person name="Zhang D.-F."/>
        </authorList>
    </citation>
    <scope>NUCLEOTIDE SEQUENCE [LARGE SCALE GENOMIC DNA]</scope>
    <source>
        <strain evidence="4">CCTCC AB 2011122</strain>
    </source>
</reference>
<comment type="caution">
    <text evidence="3">The sequence shown here is derived from an EMBL/GenBank/DDBJ whole genome shotgun (WGS) entry which is preliminary data.</text>
</comment>
<proteinExistence type="predicted"/>
<dbReference type="InterPro" id="IPR018392">
    <property type="entry name" value="LysM"/>
</dbReference>
<dbReference type="InterPro" id="IPR036779">
    <property type="entry name" value="LysM_dom_sf"/>
</dbReference>
<feature type="domain" description="LysM" evidence="2">
    <location>
        <begin position="203"/>
        <end position="247"/>
    </location>
</feature>
<organism evidence="3 4">
    <name type="scientific">Agromyces indicus</name>
    <dbReference type="NCBI Taxonomy" id="758919"/>
    <lineage>
        <taxon>Bacteria</taxon>
        <taxon>Bacillati</taxon>
        <taxon>Actinomycetota</taxon>
        <taxon>Actinomycetes</taxon>
        <taxon>Micrococcales</taxon>
        <taxon>Microbacteriaceae</taxon>
        <taxon>Agromyces</taxon>
    </lineage>
</organism>
<dbReference type="EMBL" id="JAVKGS010000005">
    <property type="protein sequence ID" value="MDR5693472.1"/>
    <property type="molecule type" value="Genomic_DNA"/>
</dbReference>
<dbReference type="PANTHER" id="PTHR33734:SF22">
    <property type="entry name" value="MEMBRANE-BOUND LYTIC MUREIN TRANSGLYCOSYLASE D"/>
    <property type="match status" value="1"/>
</dbReference>